<feature type="domain" description="C2H2-type" evidence="5">
    <location>
        <begin position="240"/>
        <end position="269"/>
    </location>
</feature>
<feature type="domain" description="C2H2-type" evidence="5">
    <location>
        <begin position="270"/>
        <end position="293"/>
    </location>
</feature>
<keyword evidence="3" id="KW-0862">Zinc</keyword>
<dbReference type="InterPro" id="IPR036236">
    <property type="entry name" value="Znf_C2H2_sf"/>
</dbReference>
<organism evidence="6 7">
    <name type="scientific">Clydaea vesicula</name>
    <dbReference type="NCBI Taxonomy" id="447962"/>
    <lineage>
        <taxon>Eukaryota</taxon>
        <taxon>Fungi</taxon>
        <taxon>Fungi incertae sedis</taxon>
        <taxon>Chytridiomycota</taxon>
        <taxon>Chytridiomycota incertae sedis</taxon>
        <taxon>Chytridiomycetes</taxon>
        <taxon>Lobulomycetales</taxon>
        <taxon>Lobulomycetaceae</taxon>
        <taxon>Clydaea</taxon>
    </lineage>
</organism>
<keyword evidence="2 4" id="KW-0863">Zinc-finger</keyword>
<evidence type="ECO:0000313" key="7">
    <source>
        <dbReference type="Proteomes" id="UP001211065"/>
    </source>
</evidence>
<dbReference type="SMART" id="SM00355">
    <property type="entry name" value="ZnF_C2H2"/>
    <property type="match status" value="2"/>
</dbReference>
<gene>
    <name evidence="6" type="ORF">HK099_000367</name>
</gene>
<keyword evidence="7" id="KW-1185">Reference proteome</keyword>
<dbReference type="SUPFAM" id="SSF57667">
    <property type="entry name" value="beta-beta-alpha zinc fingers"/>
    <property type="match status" value="1"/>
</dbReference>
<protein>
    <recommendedName>
        <fullName evidence="5">C2H2-type domain-containing protein</fullName>
    </recommendedName>
</protein>
<name>A0AAD5TUR3_9FUNG</name>
<dbReference type="Pfam" id="PF00096">
    <property type="entry name" value="zf-C2H2"/>
    <property type="match status" value="1"/>
</dbReference>
<dbReference type="PROSITE" id="PS50157">
    <property type="entry name" value="ZINC_FINGER_C2H2_2"/>
    <property type="match status" value="2"/>
</dbReference>
<comment type="caution">
    <text evidence="6">The sequence shown here is derived from an EMBL/GenBank/DDBJ whole genome shotgun (WGS) entry which is preliminary data.</text>
</comment>
<evidence type="ECO:0000259" key="5">
    <source>
        <dbReference type="PROSITE" id="PS50157"/>
    </source>
</evidence>
<sequence>MPTSNLNNCNLDLQRILMPTNFANNLCFNFVFEQPTLDLNFELLIDSISQKSSPTDTVPSLLHVDTNFDLLRSSSLSPDIYDLTLPDTPFQTELSWQETLIESELSSSPESLLQSDLSSSPETLLQSKASFLPKTQLQSDLASLPETLLLTNLSQFTCLQQLPFNSAITSTFNVNLDPNIQNSQPSIPITIFPTNPSSFIDYEKNNQENLTLNHSPTVPSTNLTVKMNKLKSKRDLKSVYQCLHKNCGKVFKRKSNLKSHAVIHTQEKNFTCNFCHLKFLRKYDLKRHHSNIHFTYHLYSCSLCYNNFDSEKLYTDHYIDCSKINCKKY</sequence>
<dbReference type="PANTHER" id="PTHR23235:SF120">
    <property type="entry name" value="KRUPPEL-LIKE FACTOR 15"/>
    <property type="match status" value="1"/>
</dbReference>
<dbReference type="Gene3D" id="3.30.160.60">
    <property type="entry name" value="Classic Zinc Finger"/>
    <property type="match status" value="2"/>
</dbReference>
<dbReference type="GO" id="GO:0000981">
    <property type="term" value="F:DNA-binding transcription factor activity, RNA polymerase II-specific"/>
    <property type="evidence" value="ECO:0007669"/>
    <property type="project" value="TreeGrafter"/>
</dbReference>
<dbReference type="GO" id="GO:0000978">
    <property type="term" value="F:RNA polymerase II cis-regulatory region sequence-specific DNA binding"/>
    <property type="evidence" value="ECO:0007669"/>
    <property type="project" value="TreeGrafter"/>
</dbReference>
<evidence type="ECO:0000256" key="4">
    <source>
        <dbReference type="PROSITE-ProRule" id="PRU00042"/>
    </source>
</evidence>
<dbReference type="Proteomes" id="UP001211065">
    <property type="component" value="Unassembled WGS sequence"/>
</dbReference>
<dbReference type="AlphaFoldDB" id="A0AAD5TUR3"/>
<dbReference type="PANTHER" id="PTHR23235">
    <property type="entry name" value="KRUEPPEL-LIKE TRANSCRIPTION FACTOR"/>
    <property type="match status" value="1"/>
</dbReference>
<dbReference type="EMBL" id="JADGJW010001084">
    <property type="protein sequence ID" value="KAJ3207023.1"/>
    <property type="molecule type" value="Genomic_DNA"/>
</dbReference>
<dbReference type="InterPro" id="IPR013087">
    <property type="entry name" value="Znf_C2H2_type"/>
</dbReference>
<evidence type="ECO:0000256" key="2">
    <source>
        <dbReference type="ARBA" id="ARBA00022771"/>
    </source>
</evidence>
<evidence type="ECO:0000313" key="6">
    <source>
        <dbReference type="EMBL" id="KAJ3207023.1"/>
    </source>
</evidence>
<proteinExistence type="predicted"/>
<accession>A0AAD5TUR3</accession>
<dbReference type="PROSITE" id="PS00028">
    <property type="entry name" value="ZINC_FINGER_C2H2_1"/>
    <property type="match status" value="2"/>
</dbReference>
<dbReference type="GO" id="GO:0008270">
    <property type="term" value="F:zinc ion binding"/>
    <property type="evidence" value="ECO:0007669"/>
    <property type="project" value="UniProtKB-KW"/>
</dbReference>
<evidence type="ECO:0000256" key="1">
    <source>
        <dbReference type="ARBA" id="ARBA00022723"/>
    </source>
</evidence>
<keyword evidence="1" id="KW-0479">Metal-binding</keyword>
<reference evidence="6" key="1">
    <citation type="submission" date="2020-05" db="EMBL/GenBank/DDBJ databases">
        <title>Phylogenomic resolution of chytrid fungi.</title>
        <authorList>
            <person name="Stajich J.E."/>
            <person name="Amses K."/>
            <person name="Simmons R."/>
            <person name="Seto K."/>
            <person name="Myers J."/>
            <person name="Bonds A."/>
            <person name="Quandt C.A."/>
            <person name="Barry K."/>
            <person name="Liu P."/>
            <person name="Grigoriev I."/>
            <person name="Longcore J.E."/>
            <person name="James T.Y."/>
        </authorList>
    </citation>
    <scope>NUCLEOTIDE SEQUENCE</scope>
    <source>
        <strain evidence="6">JEL0476</strain>
    </source>
</reference>
<evidence type="ECO:0000256" key="3">
    <source>
        <dbReference type="ARBA" id="ARBA00022833"/>
    </source>
</evidence>